<dbReference type="RefSeq" id="WP_303304595.1">
    <property type="nucleotide sequence ID" value="NZ_BAABDA010000039.1"/>
</dbReference>
<gene>
    <name evidence="2" type="ORF">Q4Q40_24015</name>
</gene>
<evidence type="ECO:0000313" key="2">
    <source>
        <dbReference type="EMBL" id="MDO5977268.1"/>
    </source>
</evidence>
<proteinExistence type="predicted"/>
<dbReference type="Pfam" id="PF00668">
    <property type="entry name" value="Condensation"/>
    <property type="match status" value="1"/>
</dbReference>
<feature type="non-terminal residue" evidence="2">
    <location>
        <position position="411"/>
    </location>
</feature>
<sequence length="411" mass="46416">DVLPAIVSEPKTGKIPLSFSQERLWFIDQLEGSVQYHMPVVLKLEGALSIVDLESSFREIISRHEILRTVIDTEEGKGYQRVIASENWELTKVTITAKALESQLSDFISRPFDLSSDYMLRMCLYDLGEDVYVLCGVFHHISSDGWSNGILVREFTSLYHSFKRGKGSELAALPIQYSDYAIWQRRYIEGSVLENQLSYWDATLKGTPPLLLPTDYLRPSIQSTKGSSISFSFQECLSQDLIRISKEEGVTLFMLLLGAFKVLLYKYSGQSDICVGTPIANRTESASEDLIGFFVNTLALRSDLDPETSFSSFLSVLKQTTLSAYEHQETPFEKVVDRVITTRDMSRSPLFQVMFELQNNPEAAELSLDSLRLSPYYFEGSTSQFDLTFTASETASGISLEVEYCTALFKE</sequence>
<name>A0ABT8WVR2_9FLAO</name>
<organism evidence="2 3">
    <name type="scientific">Flavivirga jejuensis</name>
    <dbReference type="NCBI Taxonomy" id="870487"/>
    <lineage>
        <taxon>Bacteria</taxon>
        <taxon>Pseudomonadati</taxon>
        <taxon>Bacteroidota</taxon>
        <taxon>Flavobacteriia</taxon>
        <taxon>Flavobacteriales</taxon>
        <taxon>Flavobacteriaceae</taxon>
        <taxon>Flavivirga</taxon>
    </lineage>
</organism>
<reference evidence="2" key="1">
    <citation type="submission" date="2023-07" db="EMBL/GenBank/DDBJ databases">
        <title>Two novel species in the genus Flavivirga.</title>
        <authorList>
            <person name="Kwon K."/>
        </authorList>
    </citation>
    <scope>NUCLEOTIDE SEQUENCE</scope>
    <source>
        <strain evidence="2">KACC 14158</strain>
    </source>
</reference>
<comment type="caution">
    <text evidence="2">The sequence shown here is derived from an EMBL/GenBank/DDBJ whole genome shotgun (WGS) entry which is preliminary data.</text>
</comment>
<dbReference type="InterPro" id="IPR001242">
    <property type="entry name" value="Condensation_dom"/>
</dbReference>
<dbReference type="SUPFAM" id="SSF52777">
    <property type="entry name" value="CoA-dependent acyltransferases"/>
    <property type="match status" value="2"/>
</dbReference>
<dbReference type="Gene3D" id="3.30.559.30">
    <property type="entry name" value="Nonribosomal peptide synthetase, condensation domain"/>
    <property type="match status" value="1"/>
</dbReference>
<dbReference type="EMBL" id="JAUOEL010000030">
    <property type="protein sequence ID" value="MDO5977268.1"/>
    <property type="molecule type" value="Genomic_DNA"/>
</dbReference>
<protein>
    <submittedName>
        <fullName evidence="2">Condensation domain-containing protein</fullName>
    </submittedName>
</protein>
<dbReference type="Gene3D" id="3.30.559.10">
    <property type="entry name" value="Chloramphenicol acetyltransferase-like domain"/>
    <property type="match status" value="1"/>
</dbReference>
<feature type="domain" description="Condensation" evidence="1">
    <location>
        <begin position="13"/>
        <end position="411"/>
    </location>
</feature>
<evidence type="ECO:0000313" key="3">
    <source>
        <dbReference type="Proteomes" id="UP001176806"/>
    </source>
</evidence>
<accession>A0ABT8WVR2</accession>
<evidence type="ECO:0000259" key="1">
    <source>
        <dbReference type="Pfam" id="PF00668"/>
    </source>
</evidence>
<dbReference type="CDD" id="cd19531">
    <property type="entry name" value="LCL_NRPS-like"/>
    <property type="match status" value="1"/>
</dbReference>
<feature type="non-terminal residue" evidence="2">
    <location>
        <position position="1"/>
    </location>
</feature>
<keyword evidence="3" id="KW-1185">Reference proteome</keyword>
<dbReference type="PANTHER" id="PTHR45398:SF1">
    <property type="entry name" value="ENZYME, PUTATIVE (JCVI)-RELATED"/>
    <property type="match status" value="1"/>
</dbReference>
<dbReference type="InterPro" id="IPR023213">
    <property type="entry name" value="CAT-like_dom_sf"/>
</dbReference>
<dbReference type="PANTHER" id="PTHR45398">
    <property type="match status" value="1"/>
</dbReference>
<dbReference type="Proteomes" id="UP001176806">
    <property type="component" value="Unassembled WGS sequence"/>
</dbReference>